<comment type="caution">
    <text evidence="9">The sequence shown here is derived from an EMBL/GenBank/DDBJ whole genome shotgun (WGS) entry which is preliminary data.</text>
</comment>
<keyword evidence="3 7" id="KW-0378">Hydrolase</keyword>
<dbReference type="PRINTS" id="PR00726">
    <property type="entry name" value="LEXASERPTASE"/>
</dbReference>
<gene>
    <name evidence="9" type="ORF">E0486_06935</name>
</gene>
<evidence type="ECO:0000256" key="1">
    <source>
        <dbReference type="ARBA" id="ARBA00007484"/>
    </source>
</evidence>
<evidence type="ECO:0000256" key="6">
    <source>
        <dbReference type="ARBA" id="ARBA00023236"/>
    </source>
</evidence>
<dbReference type="GO" id="GO:0006281">
    <property type="term" value="P:DNA repair"/>
    <property type="evidence" value="ECO:0007669"/>
    <property type="project" value="UniProtKB-KW"/>
</dbReference>
<keyword evidence="5" id="KW-0234">DNA repair</keyword>
<reference evidence="9 10" key="1">
    <citation type="submission" date="2019-03" db="EMBL/GenBank/DDBJ databases">
        <authorList>
            <person name="Kim M.K.M."/>
        </authorList>
    </citation>
    <scope>NUCLEOTIDE SEQUENCE [LARGE SCALE GENOMIC DNA]</scope>
    <source>
        <strain evidence="9 10">17J68-15</strain>
    </source>
</reference>
<sequence>MDDNDYFFPTPTGRGIDLNEQLVRNKATTFFLRVRSDAMSGAGIREGDVVIVDRSLEPVSGKVVIASVNGELLIRRLERQGEHRARLLPEAQLAPIALENFSEKMIWGVVTFVIHHV</sequence>
<dbReference type="Gene3D" id="2.10.109.10">
    <property type="entry name" value="Umud Fragment, subunit A"/>
    <property type="match status" value="1"/>
</dbReference>
<comment type="similarity">
    <text evidence="1 7">Belongs to the peptidase S24 family.</text>
</comment>
<protein>
    <submittedName>
        <fullName evidence="9">LexA family transcriptional regulator</fullName>
    </submittedName>
</protein>
<dbReference type="GO" id="GO:0016787">
    <property type="term" value="F:hydrolase activity"/>
    <property type="evidence" value="ECO:0007669"/>
    <property type="project" value="UniProtKB-KW"/>
</dbReference>
<evidence type="ECO:0000256" key="4">
    <source>
        <dbReference type="ARBA" id="ARBA00022813"/>
    </source>
</evidence>
<dbReference type="GO" id="GO:0009432">
    <property type="term" value="P:SOS response"/>
    <property type="evidence" value="ECO:0007669"/>
    <property type="project" value="UniProtKB-KW"/>
</dbReference>
<dbReference type="InterPro" id="IPR036286">
    <property type="entry name" value="LexA/Signal_pep-like_sf"/>
</dbReference>
<dbReference type="PANTHER" id="PTHR33516:SF2">
    <property type="entry name" value="LEXA REPRESSOR-RELATED"/>
    <property type="match status" value="1"/>
</dbReference>
<dbReference type="InterPro" id="IPR039418">
    <property type="entry name" value="LexA-like"/>
</dbReference>
<accession>A0A4V2WMW2</accession>
<dbReference type="GO" id="GO:0003677">
    <property type="term" value="F:DNA binding"/>
    <property type="evidence" value="ECO:0007669"/>
    <property type="project" value="InterPro"/>
</dbReference>
<dbReference type="Pfam" id="PF00717">
    <property type="entry name" value="Peptidase_S24"/>
    <property type="match status" value="1"/>
</dbReference>
<evidence type="ECO:0000256" key="7">
    <source>
        <dbReference type="RuleBase" id="RU003991"/>
    </source>
</evidence>
<evidence type="ECO:0000256" key="3">
    <source>
        <dbReference type="ARBA" id="ARBA00022801"/>
    </source>
</evidence>
<dbReference type="SUPFAM" id="SSF51306">
    <property type="entry name" value="LexA/Signal peptidase"/>
    <property type="match status" value="1"/>
</dbReference>
<dbReference type="InterPro" id="IPR050077">
    <property type="entry name" value="LexA_repressor"/>
</dbReference>
<dbReference type="GO" id="GO:0006355">
    <property type="term" value="P:regulation of DNA-templated transcription"/>
    <property type="evidence" value="ECO:0007669"/>
    <property type="project" value="InterPro"/>
</dbReference>
<evidence type="ECO:0000313" key="10">
    <source>
        <dbReference type="Proteomes" id="UP000295164"/>
    </source>
</evidence>
<evidence type="ECO:0000259" key="8">
    <source>
        <dbReference type="Pfam" id="PF00717"/>
    </source>
</evidence>
<dbReference type="InterPro" id="IPR006197">
    <property type="entry name" value="Peptidase_S24_LexA"/>
</dbReference>
<keyword evidence="10" id="KW-1185">Reference proteome</keyword>
<evidence type="ECO:0000256" key="2">
    <source>
        <dbReference type="ARBA" id="ARBA00022763"/>
    </source>
</evidence>
<dbReference type="InterPro" id="IPR015927">
    <property type="entry name" value="Peptidase_S24_S26A/B/C"/>
</dbReference>
<name>A0A4V2WMW2_9BACT</name>
<dbReference type="RefSeq" id="WP_131851427.1">
    <property type="nucleotide sequence ID" value="NZ_SKFH01000008.1"/>
</dbReference>
<keyword evidence="6" id="KW-0742">SOS response</keyword>
<dbReference type="Proteomes" id="UP000295164">
    <property type="component" value="Unassembled WGS sequence"/>
</dbReference>
<keyword evidence="4 7" id="KW-0068">Autocatalytic cleavage</keyword>
<dbReference type="OrthoDB" id="9787787at2"/>
<proteinExistence type="inferred from homology"/>
<evidence type="ECO:0000313" key="9">
    <source>
        <dbReference type="EMBL" id="TCZ73082.1"/>
    </source>
</evidence>
<dbReference type="PANTHER" id="PTHR33516">
    <property type="entry name" value="LEXA REPRESSOR"/>
    <property type="match status" value="1"/>
</dbReference>
<organism evidence="9 10">
    <name type="scientific">Flaviaesturariibacter aridisoli</name>
    <dbReference type="NCBI Taxonomy" id="2545761"/>
    <lineage>
        <taxon>Bacteria</taxon>
        <taxon>Pseudomonadati</taxon>
        <taxon>Bacteroidota</taxon>
        <taxon>Chitinophagia</taxon>
        <taxon>Chitinophagales</taxon>
        <taxon>Chitinophagaceae</taxon>
        <taxon>Flaviaestuariibacter</taxon>
    </lineage>
</organism>
<feature type="domain" description="Peptidase S24/S26A/S26B/S26C" evidence="8">
    <location>
        <begin position="14"/>
        <end position="110"/>
    </location>
</feature>
<dbReference type="EMBL" id="SKFH01000008">
    <property type="protein sequence ID" value="TCZ73082.1"/>
    <property type="molecule type" value="Genomic_DNA"/>
</dbReference>
<dbReference type="AlphaFoldDB" id="A0A4V2WMW2"/>
<dbReference type="CDD" id="cd06529">
    <property type="entry name" value="S24_LexA-like"/>
    <property type="match status" value="1"/>
</dbReference>
<keyword evidence="2" id="KW-0227">DNA damage</keyword>
<evidence type="ECO:0000256" key="5">
    <source>
        <dbReference type="ARBA" id="ARBA00023204"/>
    </source>
</evidence>